<comment type="caution">
    <text evidence="2">The sequence shown here is derived from an EMBL/GenBank/DDBJ whole genome shotgun (WGS) entry which is preliminary data.</text>
</comment>
<evidence type="ECO:0000313" key="3">
    <source>
        <dbReference type="Proteomes" id="UP001304243"/>
    </source>
</evidence>
<keyword evidence="3" id="KW-1185">Reference proteome</keyword>
<accession>A0AAN7DSF6</accession>
<feature type="region of interest" description="Disordered" evidence="1">
    <location>
        <begin position="1"/>
        <end position="22"/>
    </location>
</feature>
<dbReference type="Proteomes" id="UP001304243">
    <property type="component" value="Unassembled WGS sequence"/>
</dbReference>
<feature type="compositionally biased region" description="Polar residues" evidence="1">
    <location>
        <begin position="1"/>
        <end position="21"/>
    </location>
</feature>
<sequence>MIDGENCSQATKHEQQNTQKIFNDENDKKRIIGREIDLIVANCGVELSSSEWKRDQTADSTIEQQHVKNIRSNVVMLKRMLDICQDDSRISVVGMEWLGFVGCAYSIEKLQDVFLMNDAGALIVPSSLANLDSIVDTLDLLFRLKSHYLNVAAIIEPAVESISVSKQLNKLRSASEMEGSDTNPIFFTSTTTAQLMFSQNIDALFWEHRCSHEHIDVLI</sequence>
<evidence type="ECO:0000313" key="2">
    <source>
        <dbReference type="EMBL" id="KAK4521829.1"/>
    </source>
</evidence>
<dbReference type="EMBL" id="JASEJX010000001">
    <property type="protein sequence ID" value="KAK4521829.1"/>
    <property type="molecule type" value="Genomic_DNA"/>
</dbReference>
<evidence type="ECO:0000256" key="1">
    <source>
        <dbReference type="SAM" id="MobiDB-lite"/>
    </source>
</evidence>
<reference evidence="2 3" key="1">
    <citation type="submission" date="2022-11" db="EMBL/GenBank/DDBJ databases">
        <title>Mucor velutinosus strain NIH1002 WGS.</title>
        <authorList>
            <person name="Subramanian P."/>
            <person name="Mullikin J.C."/>
            <person name="Segre J.A."/>
            <person name="Zelazny A.M."/>
        </authorList>
    </citation>
    <scope>NUCLEOTIDE SEQUENCE [LARGE SCALE GENOMIC DNA]</scope>
    <source>
        <strain evidence="2 3">NIH1002</strain>
    </source>
</reference>
<dbReference type="RefSeq" id="XP_064688495.1">
    <property type="nucleotide sequence ID" value="XM_064823670.1"/>
</dbReference>
<organism evidence="2 3">
    <name type="scientific">Mucor velutinosus</name>
    <dbReference type="NCBI Taxonomy" id="708070"/>
    <lineage>
        <taxon>Eukaryota</taxon>
        <taxon>Fungi</taxon>
        <taxon>Fungi incertae sedis</taxon>
        <taxon>Mucoromycota</taxon>
        <taxon>Mucoromycotina</taxon>
        <taxon>Mucoromycetes</taxon>
        <taxon>Mucorales</taxon>
        <taxon>Mucorineae</taxon>
        <taxon>Mucoraceae</taxon>
        <taxon>Mucor</taxon>
    </lineage>
</organism>
<proteinExistence type="predicted"/>
<dbReference type="GeneID" id="89948052"/>
<dbReference type="AlphaFoldDB" id="A0AAN7DSF6"/>
<name>A0AAN7DSF6_9FUNG</name>
<gene>
    <name evidence="2" type="ORF">ATC70_004366</name>
</gene>
<protein>
    <submittedName>
        <fullName evidence="2">Uncharacterized protein</fullName>
    </submittedName>
</protein>